<gene>
    <name evidence="1" type="ORF">GCM10011316_11720</name>
</gene>
<accession>A0A916TDU9</accession>
<dbReference type="Proteomes" id="UP000605148">
    <property type="component" value="Unassembled WGS sequence"/>
</dbReference>
<evidence type="ECO:0000313" key="2">
    <source>
        <dbReference type="Proteomes" id="UP000605148"/>
    </source>
</evidence>
<dbReference type="AlphaFoldDB" id="A0A916TDU9"/>
<keyword evidence="2" id="KW-1185">Reference proteome</keyword>
<sequence>MIDALDGLSGNAFSGEEEMQIGRVDIDYLNFEIHVTGFYHPVLQCRVGGDNSIYTARPEHLNLLIVRC</sequence>
<reference evidence="1" key="1">
    <citation type="journal article" date="2014" name="Int. J. Syst. Evol. Microbiol.">
        <title>Complete genome sequence of Corynebacterium casei LMG S-19264T (=DSM 44701T), isolated from a smear-ripened cheese.</title>
        <authorList>
            <consortium name="US DOE Joint Genome Institute (JGI-PGF)"/>
            <person name="Walter F."/>
            <person name="Albersmeier A."/>
            <person name="Kalinowski J."/>
            <person name="Ruckert C."/>
        </authorList>
    </citation>
    <scope>NUCLEOTIDE SEQUENCE</scope>
    <source>
        <strain evidence="1">CGMCC 1.12426</strain>
    </source>
</reference>
<dbReference type="EMBL" id="BMFA01000003">
    <property type="protein sequence ID" value="GGB41432.1"/>
    <property type="molecule type" value="Genomic_DNA"/>
</dbReference>
<proteinExistence type="predicted"/>
<reference evidence="1" key="2">
    <citation type="submission" date="2020-09" db="EMBL/GenBank/DDBJ databases">
        <authorList>
            <person name="Sun Q."/>
            <person name="Zhou Y."/>
        </authorList>
    </citation>
    <scope>NUCLEOTIDE SEQUENCE</scope>
    <source>
        <strain evidence="1">CGMCC 1.12426</strain>
    </source>
</reference>
<organism evidence="1 2">
    <name type="scientific">Roseibium aquae</name>
    <dbReference type="NCBI Taxonomy" id="1323746"/>
    <lineage>
        <taxon>Bacteria</taxon>
        <taxon>Pseudomonadati</taxon>
        <taxon>Pseudomonadota</taxon>
        <taxon>Alphaproteobacteria</taxon>
        <taxon>Hyphomicrobiales</taxon>
        <taxon>Stappiaceae</taxon>
        <taxon>Roseibium</taxon>
    </lineage>
</organism>
<name>A0A916TDU9_9HYPH</name>
<comment type="caution">
    <text evidence="1">The sequence shown here is derived from an EMBL/GenBank/DDBJ whole genome shotgun (WGS) entry which is preliminary data.</text>
</comment>
<protein>
    <submittedName>
        <fullName evidence="1">Uncharacterized protein</fullName>
    </submittedName>
</protein>
<evidence type="ECO:0000313" key="1">
    <source>
        <dbReference type="EMBL" id="GGB41432.1"/>
    </source>
</evidence>